<sequence>MLITFLLAIGSLFLARGAIFNVSTFNMSSTLARCAYYEFAWHAETRLVNIAISPSRPDDIYSLVSTTNATDATFLWLVDLPEDQYRFEFYAYNLLDHDVDLFATASVSIIPNPKLTS</sequence>
<name>A0A165FNU4_EXIGL</name>
<organism evidence="2 3">
    <name type="scientific">Exidia glandulosa HHB12029</name>
    <dbReference type="NCBI Taxonomy" id="1314781"/>
    <lineage>
        <taxon>Eukaryota</taxon>
        <taxon>Fungi</taxon>
        <taxon>Dikarya</taxon>
        <taxon>Basidiomycota</taxon>
        <taxon>Agaricomycotina</taxon>
        <taxon>Agaricomycetes</taxon>
        <taxon>Auriculariales</taxon>
        <taxon>Exidiaceae</taxon>
        <taxon>Exidia</taxon>
    </lineage>
</organism>
<dbReference type="InParanoid" id="A0A165FNU4"/>
<evidence type="ECO:0000256" key="1">
    <source>
        <dbReference type="SAM" id="SignalP"/>
    </source>
</evidence>
<accession>A0A165FNU4</accession>
<reference evidence="2 3" key="1">
    <citation type="journal article" date="2016" name="Mol. Biol. Evol.">
        <title>Comparative Genomics of Early-Diverging Mushroom-Forming Fungi Provides Insights into the Origins of Lignocellulose Decay Capabilities.</title>
        <authorList>
            <person name="Nagy L.G."/>
            <person name="Riley R."/>
            <person name="Tritt A."/>
            <person name="Adam C."/>
            <person name="Daum C."/>
            <person name="Floudas D."/>
            <person name="Sun H."/>
            <person name="Yadav J.S."/>
            <person name="Pangilinan J."/>
            <person name="Larsson K.H."/>
            <person name="Matsuura K."/>
            <person name="Barry K."/>
            <person name="Labutti K."/>
            <person name="Kuo R."/>
            <person name="Ohm R.A."/>
            <person name="Bhattacharya S.S."/>
            <person name="Shirouzu T."/>
            <person name="Yoshinaga Y."/>
            <person name="Martin F.M."/>
            <person name="Grigoriev I.V."/>
            <person name="Hibbett D.S."/>
        </authorList>
    </citation>
    <scope>NUCLEOTIDE SEQUENCE [LARGE SCALE GENOMIC DNA]</scope>
    <source>
        <strain evidence="2 3">HHB12029</strain>
    </source>
</reference>
<evidence type="ECO:0000313" key="3">
    <source>
        <dbReference type="Proteomes" id="UP000077266"/>
    </source>
</evidence>
<dbReference type="EMBL" id="KV426076">
    <property type="protein sequence ID" value="KZV89291.1"/>
    <property type="molecule type" value="Genomic_DNA"/>
</dbReference>
<keyword evidence="3" id="KW-1185">Reference proteome</keyword>
<feature type="chain" id="PRO_5007857778" evidence="1">
    <location>
        <begin position="18"/>
        <end position="117"/>
    </location>
</feature>
<dbReference type="Proteomes" id="UP000077266">
    <property type="component" value="Unassembled WGS sequence"/>
</dbReference>
<proteinExistence type="predicted"/>
<protein>
    <submittedName>
        <fullName evidence="2">Uncharacterized protein</fullName>
    </submittedName>
</protein>
<gene>
    <name evidence="2" type="ORF">EXIGLDRAFT_771872</name>
</gene>
<keyword evidence="1" id="KW-0732">Signal</keyword>
<evidence type="ECO:0000313" key="2">
    <source>
        <dbReference type="EMBL" id="KZV89291.1"/>
    </source>
</evidence>
<feature type="signal peptide" evidence="1">
    <location>
        <begin position="1"/>
        <end position="17"/>
    </location>
</feature>
<dbReference type="AlphaFoldDB" id="A0A165FNU4"/>